<protein>
    <recommendedName>
        <fullName evidence="2">Phytocyanin domain-containing protein</fullName>
    </recommendedName>
</protein>
<feature type="signal peptide" evidence="1">
    <location>
        <begin position="1"/>
        <end position="30"/>
    </location>
</feature>
<sequence>MSLTMFGVSKNAIVAIGLLYLLIICENAQGAEYIVGGKIGWDLDPSVFHWPEGKSFKAGDVLIFNYSNPLFKVEQVNKTQFDRCYSDFNPIKTYDSGHDKIPVGLWRFSRFGLWWIQVGLWRFIAICCRGFLPLWVVAAVAANASAPAAVDSVSGGFCSLSWHGGEVFSWYHRSWCWEFAMVVGAGFTVDL</sequence>
<dbReference type="AlphaFoldDB" id="A0AAW2BGM3"/>
<proteinExistence type="predicted"/>
<dbReference type="Gene3D" id="2.60.40.420">
    <property type="entry name" value="Cupredoxins - blue copper proteins"/>
    <property type="match status" value="1"/>
</dbReference>
<dbReference type="SUPFAM" id="SSF49503">
    <property type="entry name" value="Cupredoxins"/>
    <property type="match status" value="1"/>
</dbReference>
<dbReference type="GO" id="GO:0009055">
    <property type="term" value="F:electron transfer activity"/>
    <property type="evidence" value="ECO:0007669"/>
    <property type="project" value="InterPro"/>
</dbReference>
<dbReference type="Proteomes" id="UP001459277">
    <property type="component" value="Unassembled WGS sequence"/>
</dbReference>
<comment type="caution">
    <text evidence="3">The sequence shown here is derived from an EMBL/GenBank/DDBJ whole genome shotgun (WGS) entry which is preliminary data.</text>
</comment>
<feature type="domain" description="Phytocyanin" evidence="2">
    <location>
        <begin position="31"/>
        <end position="140"/>
    </location>
</feature>
<evidence type="ECO:0000313" key="3">
    <source>
        <dbReference type="EMBL" id="KAK9984713.1"/>
    </source>
</evidence>
<dbReference type="Pfam" id="PF02298">
    <property type="entry name" value="Cu_bind_like"/>
    <property type="match status" value="1"/>
</dbReference>
<dbReference type="InterPro" id="IPR039391">
    <property type="entry name" value="Phytocyanin-like"/>
</dbReference>
<keyword evidence="4" id="KW-1185">Reference proteome</keyword>
<evidence type="ECO:0000259" key="2">
    <source>
        <dbReference type="PROSITE" id="PS51485"/>
    </source>
</evidence>
<dbReference type="EMBL" id="JAZDWU010000012">
    <property type="protein sequence ID" value="KAK9984713.1"/>
    <property type="molecule type" value="Genomic_DNA"/>
</dbReference>
<accession>A0AAW2BGM3</accession>
<gene>
    <name evidence="3" type="ORF">SO802_034238</name>
</gene>
<name>A0AAW2BGM3_9ROSI</name>
<organism evidence="3 4">
    <name type="scientific">Lithocarpus litseifolius</name>
    <dbReference type="NCBI Taxonomy" id="425828"/>
    <lineage>
        <taxon>Eukaryota</taxon>
        <taxon>Viridiplantae</taxon>
        <taxon>Streptophyta</taxon>
        <taxon>Embryophyta</taxon>
        <taxon>Tracheophyta</taxon>
        <taxon>Spermatophyta</taxon>
        <taxon>Magnoliopsida</taxon>
        <taxon>eudicotyledons</taxon>
        <taxon>Gunneridae</taxon>
        <taxon>Pentapetalae</taxon>
        <taxon>rosids</taxon>
        <taxon>fabids</taxon>
        <taxon>Fagales</taxon>
        <taxon>Fagaceae</taxon>
        <taxon>Lithocarpus</taxon>
    </lineage>
</organism>
<dbReference type="PANTHER" id="PTHR33021">
    <property type="entry name" value="BLUE COPPER PROTEIN"/>
    <property type="match status" value="1"/>
</dbReference>
<evidence type="ECO:0000313" key="4">
    <source>
        <dbReference type="Proteomes" id="UP001459277"/>
    </source>
</evidence>
<dbReference type="PROSITE" id="PS51485">
    <property type="entry name" value="PHYTOCYANIN"/>
    <property type="match status" value="1"/>
</dbReference>
<dbReference type="PANTHER" id="PTHR33021:SF377">
    <property type="entry name" value="OS02G0731400 PROTEIN"/>
    <property type="match status" value="1"/>
</dbReference>
<dbReference type="InterPro" id="IPR008972">
    <property type="entry name" value="Cupredoxin"/>
</dbReference>
<feature type="chain" id="PRO_5043520038" description="Phytocyanin domain-containing protein" evidence="1">
    <location>
        <begin position="31"/>
        <end position="191"/>
    </location>
</feature>
<dbReference type="GO" id="GO:0005886">
    <property type="term" value="C:plasma membrane"/>
    <property type="evidence" value="ECO:0007669"/>
    <property type="project" value="TreeGrafter"/>
</dbReference>
<reference evidence="3 4" key="1">
    <citation type="submission" date="2024-01" db="EMBL/GenBank/DDBJ databases">
        <title>A telomere-to-telomere, gap-free genome of sweet tea (Lithocarpus litseifolius).</title>
        <authorList>
            <person name="Zhou J."/>
        </authorList>
    </citation>
    <scope>NUCLEOTIDE SEQUENCE [LARGE SCALE GENOMIC DNA]</scope>
    <source>
        <strain evidence="3">Zhou-2022a</strain>
        <tissue evidence="3">Leaf</tissue>
    </source>
</reference>
<evidence type="ECO:0000256" key="1">
    <source>
        <dbReference type="SAM" id="SignalP"/>
    </source>
</evidence>
<dbReference type="InterPro" id="IPR003245">
    <property type="entry name" value="Phytocyanin_dom"/>
</dbReference>
<keyword evidence="1" id="KW-0732">Signal</keyword>